<feature type="transmembrane region" description="Helical" evidence="5">
    <location>
        <begin position="452"/>
        <end position="473"/>
    </location>
</feature>
<keyword evidence="2 5" id="KW-0812">Transmembrane</keyword>
<protein>
    <recommendedName>
        <fullName evidence="8">Divalent metal cation transporter MntH</fullName>
    </recommendedName>
</protein>
<evidence type="ECO:0000256" key="5">
    <source>
        <dbReference type="SAM" id="Phobius"/>
    </source>
</evidence>
<evidence type="ECO:0000256" key="1">
    <source>
        <dbReference type="ARBA" id="ARBA00004141"/>
    </source>
</evidence>
<reference evidence="6 7" key="1">
    <citation type="submission" date="2019-11" db="EMBL/GenBank/DDBJ databases">
        <authorList>
            <person name="Holert J."/>
        </authorList>
    </citation>
    <scope>NUCLEOTIDE SEQUENCE [LARGE SCALE GENOMIC DNA]</scope>
    <source>
        <strain evidence="6">BC8_1</strain>
    </source>
</reference>
<evidence type="ECO:0000256" key="2">
    <source>
        <dbReference type="ARBA" id="ARBA00022692"/>
    </source>
</evidence>
<keyword evidence="7" id="KW-1185">Reference proteome</keyword>
<feature type="transmembrane region" description="Helical" evidence="5">
    <location>
        <begin position="101"/>
        <end position="125"/>
    </location>
</feature>
<feature type="transmembrane region" description="Helical" evidence="5">
    <location>
        <begin position="417"/>
        <end position="440"/>
    </location>
</feature>
<name>A0A5S9QYL8_MYCVN</name>
<dbReference type="AlphaFoldDB" id="A0A5S9QYL8"/>
<feature type="transmembrane region" description="Helical" evidence="5">
    <location>
        <begin position="318"/>
        <end position="337"/>
    </location>
</feature>
<dbReference type="Proteomes" id="UP000430146">
    <property type="component" value="Unassembled WGS sequence"/>
</dbReference>
<feature type="transmembrane region" description="Helical" evidence="5">
    <location>
        <begin position="164"/>
        <end position="183"/>
    </location>
</feature>
<comment type="subcellular location">
    <subcellularLocation>
        <location evidence="1">Membrane</location>
        <topology evidence="1">Multi-pass membrane protein</topology>
    </subcellularLocation>
</comment>
<accession>A0A5S9QYL8</accession>
<feature type="transmembrane region" description="Helical" evidence="5">
    <location>
        <begin position="32"/>
        <end position="49"/>
    </location>
</feature>
<evidence type="ECO:0000256" key="4">
    <source>
        <dbReference type="ARBA" id="ARBA00023136"/>
    </source>
</evidence>
<evidence type="ECO:0000256" key="3">
    <source>
        <dbReference type="ARBA" id="ARBA00022989"/>
    </source>
</evidence>
<feature type="transmembrane region" description="Helical" evidence="5">
    <location>
        <begin position="390"/>
        <end position="411"/>
    </location>
</feature>
<dbReference type="NCBIfam" id="NF037982">
    <property type="entry name" value="Nramp_1"/>
    <property type="match status" value="1"/>
</dbReference>
<gene>
    <name evidence="6" type="ORF">AELLOGFF_00941</name>
</gene>
<dbReference type="GO" id="GO:0046873">
    <property type="term" value="F:metal ion transmembrane transporter activity"/>
    <property type="evidence" value="ECO:0007669"/>
    <property type="project" value="InterPro"/>
</dbReference>
<proteinExistence type="predicted"/>
<organism evidence="6 7">
    <name type="scientific">Mycolicibacterium vanbaalenii</name>
    <name type="common">Mycobacterium vanbaalenii</name>
    <dbReference type="NCBI Taxonomy" id="110539"/>
    <lineage>
        <taxon>Bacteria</taxon>
        <taxon>Bacillati</taxon>
        <taxon>Actinomycetota</taxon>
        <taxon>Actinomycetes</taxon>
        <taxon>Mycobacteriales</taxon>
        <taxon>Mycobacteriaceae</taxon>
        <taxon>Mycolicibacterium</taxon>
    </lineage>
</organism>
<evidence type="ECO:0000313" key="6">
    <source>
        <dbReference type="EMBL" id="CAA0124312.1"/>
    </source>
</evidence>
<feature type="transmembrane region" description="Helical" evidence="5">
    <location>
        <begin position="137"/>
        <end position="157"/>
    </location>
</feature>
<dbReference type="EMBL" id="CACSIP010000023">
    <property type="protein sequence ID" value="CAA0124312.1"/>
    <property type="molecule type" value="Genomic_DNA"/>
</dbReference>
<keyword evidence="3 5" id="KW-1133">Transmembrane helix</keyword>
<evidence type="ECO:0008006" key="8">
    <source>
        <dbReference type="Google" id="ProtNLM"/>
    </source>
</evidence>
<sequence>MHRTTSRQAVELRQHVPDPPTGVARLRWWGPGLLWAMSAVGSGSVLFTPRVGSEYGYELLWLLWGVAVLMWVMIREAGRFAVATGRTLLDGFSTLPGPRNWALWVVLLPQLVAAVAGVGGLSALVGSAFASVLPGGLILWSLLLLLITTTVVVSGGYPAVSRVALVLALVLVAITVVAAAWVFQADGDPLAGVVPGVPSDLSVPFILPWVGTILAGSMGIVWFSYWTARRGYGGGMTSTEGQADTGSPESAEGRTARLRSWFGTLSNTAAVGVLTGTVIITAFLVLGAELLAPAGIVPSGIDVADDLMLLLSEVWGTVGHWLMFTAIVVALGGSVLANQDGWSRAFADITMLLSGRAGRNAAAGGGEKADISWTERVTRWRPESMGTARALKILFAVTFTSLIPALVIVVVQDPVVVMSASGIVASVHTPFIVLTTLAVNRRIPDALRPSRFSIGLLGFAGLFYAAFAVLYFLNMLGLIGG</sequence>
<dbReference type="GO" id="GO:0016020">
    <property type="term" value="C:membrane"/>
    <property type="evidence" value="ECO:0007669"/>
    <property type="project" value="UniProtKB-SubCell"/>
</dbReference>
<feature type="transmembrane region" description="Helical" evidence="5">
    <location>
        <begin position="55"/>
        <end position="74"/>
    </location>
</feature>
<evidence type="ECO:0000313" key="7">
    <source>
        <dbReference type="Proteomes" id="UP000430146"/>
    </source>
</evidence>
<dbReference type="Pfam" id="PF01566">
    <property type="entry name" value="Nramp"/>
    <property type="match status" value="1"/>
</dbReference>
<keyword evidence="4 5" id="KW-0472">Membrane</keyword>
<dbReference type="InterPro" id="IPR001046">
    <property type="entry name" value="NRAMP_fam"/>
</dbReference>
<feature type="transmembrane region" description="Helical" evidence="5">
    <location>
        <begin position="203"/>
        <end position="226"/>
    </location>
</feature>
<feature type="transmembrane region" description="Helical" evidence="5">
    <location>
        <begin position="264"/>
        <end position="286"/>
    </location>
</feature>